<protein>
    <recommendedName>
        <fullName evidence="5">ATPase</fullName>
    </recommendedName>
</protein>
<organism evidence="3 4">
    <name type="scientific">Actinotignum urinale</name>
    <dbReference type="NCBI Taxonomy" id="190146"/>
    <lineage>
        <taxon>Bacteria</taxon>
        <taxon>Bacillati</taxon>
        <taxon>Actinomycetota</taxon>
        <taxon>Actinomycetes</taxon>
        <taxon>Actinomycetales</taxon>
        <taxon>Actinomycetaceae</taxon>
        <taxon>Actinotignum</taxon>
    </lineage>
</organism>
<dbReference type="Proteomes" id="UP001281731">
    <property type="component" value="Unassembled WGS sequence"/>
</dbReference>
<evidence type="ECO:0000313" key="3">
    <source>
        <dbReference type="EMBL" id="MDY5155316.1"/>
    </source>
</evidence>
<reference evidence="3" key="1">
    <citation type="submission" date="2023-10" db="EMBL/GenBank/DDBJ databases">
        <title>Whole Genome based description of the genera Actinobaculum and Actinotignum reveals a complex phylogenetic relationship within the species included in the genus Actinotignum.</title>
        <authorList>
            <person name="Jensen C.S."/>
            <person name="Dargis R."/>
            <person name="Kemp M."/>
            <person name="Christensen J.J."/>
        </authorList>
    </citation>
    <scope>NUCLEOTIDE SEQUENCE</scope>
    <source>
        <strain evidence="3">SLA_B511</strain>
    </source>
</reference>
<dbReference type="EMBL" id="JAWNGC010000007">
    <property type="protein sequence ID" value="MDY5155316.1"/>
    <property type="molecule type" value="Genomic_DNA"/>
</dbReference>
<dbReference type="RefSeq" id="WP_022866806.1">
    <property type="nucleotide sequence ID" value="NZ_CAMYCL010000006.1"/>
</dbReference>
<keyword evidence="1" id="KW-0175">Coiled coil</keyword>
<feature type="region of interest" description="Disordered" evidence="2">
    <location>
        <begin position="194"/>
        <end position="215"/>
    </location>
</feature>
<feature type="coiled-coil region" evidence="1">
    <location>
        <begin position="95"/>
        <end position="183"/>
    </location>
</feature>
<comment type="caution">
    <text evidence="3">The sequence shown here is derived from an EMBL/GenBank/DDBJ whole genome shotgun (WGS) entry which is preliminary data.</text>
</comment>
<evidence type="ECO:0000256" key="2">
    <source>
        <dbReference type="SAM" id="MobiDB-lite"/>
    </source>
</evidence>
<accession>A0AAW9HN54</accession>
<dbReference type="AlphaFoldDB" id="A0AAW9HN54"/>
<gene>
    <name evidence="3" type="ORF">R6G80_06210</name>
</gene>
<name>A0AAW9HN54_9ACTO</name>
<proteinExistence type="predicted"/>
<sequence length="215" mass="23381">MSEQFQGDSVVEILDELIDIVNNGRAIPMSASVMINRSEVLDLLKAARDAVPEQVVQADSVLADVEGVRTKGRAQATQLIENAQEHGNKIVHEARSEAEQILSEARNQAARLVSDDAITVAARSQAQRIVDEAKAKAQKLQEGANRYSDQSLARLQDNLVSVGQNLEDIVQRVNQDIDQALAQVYKGRNVLAQRSTANNSQAQPSATMREGGQEA</sequence>
<feature type="compositionally biased region" description="Polar residues" evidence="2">
    <location>
        <begin position="194"/>
        <end position="206"/>
    </location>
</feature>
<evidence type="ECO:0008006" key="5">
    <source>
        <dbReference type="Google" id="ProtNLM"/>
    </source>
</evidence>
<evidence type="ECO:0000256" key="1">
    <source>
        <dbReference type="SAM" id="Coils"/>
    </source>
</evidence>
<evidence type="ECO:0000313" key="4">
    <source>
        <dbReference type="Proteomes" id="UP001281731"/>
    </source>
</evidence>